<dbReference type="InterPro" id="IPR038740">
    <property type="entry name" value="BioF2-like_GNAT_dom"/>
</dbReference>
<dbReference type="Proteomes" id="UP000002949">
    <property type="component" value="Unassembled WGS sequence"/>
</dbReference>
<dbReference type="PATRIC" id="fig|1082933.3.peg.3953"/>
<organism evidence="2 3">
    <name type="scientific">Mesorhizobium amorphae CCNWGS0123</name>
    <dbReference type="NCBI Taxonomy" id="1082933"/>
    <lineage>
        <taxon>Bacteria</taxon>
        <taxon>Pseudomonadati</taxon>
        <taxon>Pseudomonadota</taxon>
        <taxon>Alphaproteobacteria</taxon>
        <taxon>Hyphomicrobiales</taxon>
        <taxon>Phyllobacteriaceae</taxon>
        <taxon>Mesorhizobium</taxon>
    </lineage>
</organism>
<proteinExistence type="predicted"/>
<name>G6YDL7_9HYPH</name>
<sequence length="388" mass="42867">MSGAAVSRPDAATLDGSLQQADRVENSPAKVRAFVELFNGIPVRDLVANLTVSVETLEIAGRVFPLTLNDASEAPNCYICCPSSAYIDYAVDETRNFVAHPLLRRALRALIGACAPLVRASGLDHQAQVNNWLYSTNPVPTLDRAAVLALRASLAARFPDRAIVIRSLNEIADPATIAALKAEGFRMLAARQIYIFADRSAAPAMTNDMKRDRKRLRMTGFERVGNGDFGEADYARSEELYRMLYLDKYTPLNPHYTARYIGEMHRRGILSLAGLRRPGGELVAVTGLFENGRTLTQPIVGYDTGLPLEEGLYRMVMAMAQDHATARGLFFNMSAGAADFKRRRGAVPAIEYNAVYAGHLPRRRRVAIRIMETVLARIGIPLLRRFEL</sequence>
<reference evidence="2 3" key="1">
    <citation type="journal article" date="2012" name="J. Bacteriol.">
        <title>Draft Genome Sequence of Plant Growth-Promoting Rhizobium Mesorhizobium amorphae, Isolated from Zinc-Lead Mine Tailings.</title>
        <authorList>
            <person name="Hao X."/>
            <person name="Lin Y."/>
            <person name="Johnstone L."/>
            <person name="Baltrus D.A."/>
            <person name="Miller S.J."/>
            <person name="Wei G."/>
            <person name="Rensing C."/>
        </authorList>
    </citation>
    <scope>NUCLEOTIDE SEQUENCE [LARGE SCALE GENOMIC DNA]</scope>
    <source>
        <strain evidence="2 3">CCNWGS0123</strain>
    </source>
</reference>
<dbReference type="KEGG" id="mamo:A6B35_13375"/>
<evidence type="ECO:0000313" key="2">
    <source>
        <dbReference type="EMBL" id="EHH10169.1"/>
    </source>
</evidence>
<evidence type="ECO:0000259" key="1">
    <source>
        <dbReference type="Pfam" id="PF13480"/>
    </source>
</evidence>
<dbReference type="eggNOG" id="COG0189">
    <property type="taxonomic scope" value="Bacteria"/>
</dbReference>
<protein>
    <recommendedName>
        <fullName evidence="1">BioF2-like acetyltransferase domain-containing protein</fullName>
    </recommendedName>
</protein>
<accession>G6YDL7</accession>
<keyword evidence="3" id="KW-1185">Reference proteome</keyword>
<dbReference type="STRING" id="1082933.A6B35_13375"/>
<feature type="domain" description="BioF2-like acetyltransferase" evidence="1">
    <location>
        <begin position="207"/>
        <end position="342"/>
    </location>
</feature>
<dbReference type="Pfam" id="PF13480">
    <property type="entry name" value="Acetyltransf_6"/>
    <property type="match status" value="1"/>
</dbReference>
<dbReference type="AlphaFoldDB" id="G6YDL7"/>
<dbReference type="EMBL" id="AGSN01000132">
    <property type="protein sequence ID" value="EHH10169.1"/>
    <property type="molecule type" value="Genomic_DNA"/>
</dbReference>
<gene>
    <name evidence="2" type="ORF">MEA186_20289</name>
</gene>
<evidence type="ECO:0000313" key="3">
    <source>
        <dbReference type="Proteomes" id="UP000002949"/>
    </source>
</evidence>